<keyword evidence="3 12" id="KW-0812">Transmembrane</keyword>
<dbReference type="InterPro" id="IPR008928">
    <property type="entry name" value="6-hairpin_glycosidase_sf"/>
</dbReference>
<evidence type="ECO:0000256" key="4">
    <source>
        <dbReference type="ARBA" id="ARBA00022801"/>
    </source>
</evidence>
<reference evidence="15 16" key="1">
    <citation type="journal article" date="2015" name="Parasit. Vectors">
        <title>Draft genome of the scabies mite.</title>
        <authorList>
            <person name="Rider S.D.Jr."/>
            <person name="Morgan M.S."/>
            <person name="Arlian L.G."/>
        </authorList>
    </citation>
    <scope>NUCLEOTIDE SEQUENCE [LARGE SCALE GENOMIC DNA]</scope>
    <source>
        <strain evidence="15">Arlian Lab</strain>
    </source>
</reference>
<keyword evidence="6" id="KW-0735">Signal-anchor</keyword>
<dbReference type="GO" id="GO:0006487">
    <property type="term" value="P:protein N-linked glycosylation"/>
    <property type="evidence" value="ECO:0007669"/>
    <property type="project" value="UniProtKB-UniRule"/>
</dbReference>
<feature type="domain" description="Glycosyl hydrolase family 63 C-terminal" evidence="13">
    <location>
        <begin position="335"/>
        <end position="803"/>
    </location>
</feature>
<sequence length="804" mass="94680">MYQSNKIRQRRSKNQPPPAKVLEKLKLNHVDTKTKINSTSFFMKISWLFYIFLFITSICVGFLGFSYFIRPKSSDNTFVPFGSIRNFPVYDLFDGTNPNFWSSLIPGHYFGLRAAKPNSTIVSMMWFRQRIIPNQGLLIRHQCRQEDNLRKYSWIYNDFRSFGHQNIEDHNLHLNTSFLRVSADYSIARIKIKDVFKRNELHSLILYAATEDDQDNMTVLGSPSEIPFMPIFSIRISSKNLGELRLNFKIQQGDIILKQSLQTHSRLDRLEETIRENLFFYKYHNQTLFVISNSDDINGNNQKINFIAYQVIFNDSMTIDLEILSNQSQSPFNFEDYEIELDRRQQNFDKEFSRKFSLDSFDKNVIDFARITLSSAIGSIGYFYGYSLVDSNRIKEARNYGPIQLLTVCPSRSVFPRGFLWDEGFHQLLISLWDPKLSMMIIKSWFSLMNEDGWIPREVILGDEAISRVPKEFLVQHSNVANPPSLLFAIESLIDSETFDQQWLKEIYPRLHRWFDWFNTTQSGHKPFTFRWRGRNATTKMELNPKTLASGFDDYPRATNPTDDEIHLDLHCWIALASRLMSKISKKLGENDVFEDYYEILSNNQLLEKLYWSDRYSMFCDKGLHSTNVILRRMHNKDQTWFERQIITEPEYDCVPEFGYVSLFPFIVTILEPNNPKLLKILERIQNTEVLWTNYGLRSLSKKSSYYLRYNTEHDGPYWRGSIWINMNYMVLNALKYYSLIQGPFKDISKSLHSRLKTNLVNALYTEYKRSGFIWEQYNDTNGHGRGAHPFTGWSSLIVQIISN</sequence>
<dbReference type="EC" id="3.2.1.106" evidence="11 12"/>
<keyword evidence="8 12" id="KW-0472">Membrane</keyword>
<proteinExistence type="inferred from homology"/>
<evidence type="ECO:0000256" key="9">
    <source>
        <dbReference type="ARBA" id="ARBA00023180"/>
    </source>
</evidence>
<name>A0A132AK49_SARSC</name>
<evidence type="ECO:0000256" key="2">
    <source>
        <dbReference type="ARBA" id="ARBA00010833"/>
    </source>
</evidence>
<evidence type="ECO:0000256" key="6">
    <source>
        <dbReference type="ARBA" id="ARBA00022968"/>
    </source>
</evidence>
<dbReference type="Pfam" id="PF16923">
    <property type="entry name" value="Glyco_hydro_63N"/>
    <property type="match status" value="1"/>
</dbReference>
<dbReference type="InterPro" id="IPR031335">
    <property type="entry name" value="Glyco_hydro_63_C"/>
</dbReference>
<dbReference type="Pfam" id="PF03200">
    <property type="entry name" value="Glyco_hydro_63"/>
    <property type="match status" value="1"/>
</dbReference>
<dbReference type="Proteomes" id="UP000616769">
    <property type="component" value="Unassembled WGS sequence"/>
</dbReference>
<evidence type="ECO:0000256" key="12">
    <source>
        <dbReference type="RuleBase" id="RU368089"/>
    </source>
</evidence>
<dbReference type="InterPro" id="IPR031631">
    <property type="entry name" value="Glyco_hydro_63N"/>
</dbReference>
<evidence type="ECO:0000313" key="15">
    <source>
        <dbReference type="EMBL" id="KPM11354.1"/>
    </source>
</evidence>
<dbReference type="SUPFAM" id="SSF48208">
    <property type="entry name" value="Six-hairpin glycosidases"/>
    <property type="match status" value="1"/>
</dbReference>
<evidence type="ECO:0000256" key="1">
    <source>
        <dbReference type="ARBA" id="ARBA00004648"/>
    </source>
</evidence>
<dbReference type="VEuPathDB" id="VectorBase:SSCA005242"/>
<dbReference type="Gene3D" id="2.70.98.110">
    <property type="entry name" value="Glycosyl hydrolase family 63, N-terminal domain"/>
    <property type="match status" value="1"/>
</dbReference>
<dbReference type="GO" id="GO:0009311">
    <property type="term" value="P:oligosaccharide metabolic process"/>
    <property type="evidence" value="ECO:0007669"/>
    <property type="project" value="UniProtKB-UniRule"/>
</dbReference>
<organism evidence="15 16">
    <name type="scientific">Sarcoptes scabiei</name>
    <name type="common">Itch mite</name>
    <name type="synonym">Acarus scabiei</name>
    <dbReference type="NCBI Taxonomy" id="52283"/>
    <lineage>
        <taxon>Eukaryota</taxon>
        <taxon>Metazoa</taxon>
        <taxon>Ecdysozoa</taxon>
        <taxon>Arthropoda</taxon>
        <taxon>Chelicerata</taxon>
        <taxon>Arachnida</taxon>
        <taxon>Acari</taxon>
        <taxon>Acariformes</taxon>
        <taxon>Sarcoptiformes</taxon>
        <taxon>Astigmata</taxon>
        <taxon>Psoroptidia</taxon>
        <taxon>Sarcoptoidea</taxon>
        <taxon>Sarcoptidae</taxon>
        <taxon>Sarcoptinae</taxon>
        <taxon>Sarcoptes</taxon>
    </lineage>
</organism>
<dbReference type="InterPro" id="IPR038518">
    <property type="entry name" value="Glyco_hydro_63N_sf"/>
</dbReference>
<evidence type="ECO:0000259" key="13">
    <source>
        <dbReference type="Pfam" id="PF03200"/>
    </source>
</evidence>
<dbReference type="OrthoDB" id="410058at2759"/>
<comment type="function">
    <text evidence="12">Cleaves the distal alpha 1,2-linked glucose residue from the Glc(3)Man(9)GlcNAc(2) oligosaccharide precursor.</text>
</comment>
<evidence type="ECO:0000256" key="8">
    <source>
        <dbReference type="ARBA" id="ARBA00023136"/>
    </source>
</evidence>
<dbReference type="Gene3D" id="1.50.10.10">
    <property type="match status" value="1"/>
</dbReference>
<dbReference type="GO" id="GO:0004573">
    <property type="term" value="F:Glc3Man9GlcNAc2 oligosaccharide glucosidase activity"/>
    <property type="evidence" value="ECO:0007669"/>
    <property type="project" value="UniProtKB-UniRule"/>
</dbReference>
<evidence type="ECO:0000256" key="10">
    <source>
        <dbReference type="ARBA" id="ARBA00023295"/>
    </source>
</evidence>
<evidence type="ECO:0000256" key="7">
    <source>
        <dbReference type="ARBA" id="ARBA00022989"/>
    </source>
</evidence>
<evidence type="ECO:0000256" key="11">
    <source>
        <dbReference type="ARBA" id="ARBA00038888"/>
    </source>
</evidence>
<feature type="transmembrane region" description="Helical" evidence="12">
    <location>
        <begin position="47"/>
        <end position="69"/>
    </location>
</feature>
<dbReference type="PANTHER" id="PTHR10412">
    <property type="entry name" value="MANNOSYL-OLIGOSACCHARIDE GLUCOSIDASE"/>
    <property type="match status" value="1"/>
</dbReference>
<keyword evidence="10 12" id="KW-0326">Glycosidase</keyword>
<comment type="similarity">
    <text evidence="2 12">Belongs to the glycosyl hydrolase 63 family.</text>
</comment>
<feature type="domain" description="Glycosyl hydrolase family 63 N-terminal" evidence="14">
    <location>
        <begin position="100"/>
        <end position="250"/>
    </location>
</feature>
<dbReference type="AlphaFoldDB" id="A0A132AK49"/>
<dbReference type="InterPro" id="IPR004888">
    <property type="entry name" value="Glycoside_hydrolase_63"/>
</dbReference>
<protein>
    <recommendedName>
        <fullName evidence="11 12">Mannosyl-oligosaccharide glucosidase</fullName>
        <ecNumber evidence="11 12">3.2.1.106</ecNumber>
    </recommendedName>
</protein>
<evidence type="ECO:0000259" key="14">
    <source>
        <dbReference type="Pfam" id="PF16923"/>
    </source>
</evidence>
<dbReference type="GO" id="GO:0005789">
    <property type="term" value="C:endoplasmic reticulum membrane"/>
    <property type="evidence" value="ECO:0007669"/>
    <property type="project" value="UniProtKB-SubCell"/>
</dbReference>
<keyword evidence="5 12" id="KW-0256">Endoplasmic reticulum</keyword>
<evidence type="ECO:0000256" key="3">
    <source>
        <dbReference type="ARBA" id="ARBA00022692"/>
    </source>
</evidence>
<comment type="caution">
    <text evidence="15">The sequence shown here is derived from an EMBL/GenBank/DDBJ whole genome shotgun (WGS) entry which is preliminary data.</text>
</comment>
<keyword evidence="7 12" id="KW-1133">Transmembrane helix</keyword>
<evidence type="ECO:0000313" key="16">
    <source>
        <dbReference type="Proteomes" id="UP000616769"/>
    </source>
</evidence>
<comment type="catalytic activity">
    <reaction evidence="12">
        <text>N(4)-(alpha-D-Glc-(1-&gt;2)-alpha-D-Glc-(1-&gt;3)-alpha-D-Glc-(1-&gt;3)-alpha-D-Man-(1-&gt;2)-alpha-D-Man-(1-&gt;2)-alpha-D-Man-(1-&gt;3)-[alpha-D-Man-(1-&gt;2)-alpha-D-Man-(1-&gt;3)-[alpha-D-Man-(1-&gt;2)-alpha-D-Man-(1-&gt;6)]-alpha-D-Man-(1-&gt;6)]-beta-D-Man-(1-&gt;4)-beta-D-GlcNAc-(1-&gt;4)-beta-D-GlcNAc)-L-asparaginyl-[protein] + H2O = N(4)-(alpha-D-Glc-(1-&gt;3)-alpha-D-Glc-(1-&gt;3)-alpha-D-Man-(1-&gt;2)-alpha-D-Man-(1-&gt;2)-alpha-D-Man-(1-&gt;3)-[alpha-D-Man-(1-&gt;2)-alpha-D-Man-(1-&gt;3)-[alpha-D-Man-(1-&gt;2)-alpha-D-Man-(1-&gt;6)]-alpha-D-Man-(1-&gt;6)]-beta-D-Man-(1-&gt;4)-beta-D-GlcNAc-(1-&gt;4)-beta-D-GlcNAc)-L-asparaginyl-[protein] + beta-D-glucose</text>
        <dbReference type="Rhea" id="RHEA:55988"/>
        <dbReference type="Rhea" id="RHEA-COMP:12806"/>
        <dbReference type="Rhea" id="RHEA-COMP:14355"/>
        <dbReference type="ChEBI" id="CHEBI:15377"/>
        <dbReference type="ChEBI" id="CHEBI:15903"/>
        <dbReference type="ChEBI" id="CHEBI:59082"/>
        <dbReference type="ChEBI" id="CHEBI:132537"/>
        <dbReference type="EC" id="3.2.1.106"/>
    </reaction>
</comment>
<evidence type="ECO:0000256" key="5">
    <source>
        <dbReference type="ARBA" id="ARBA00022824"/>
    </source>
</evidence>
<gene>
    <name evidence="15" type="ORF">QR98_0099250</name>
</gene>
<accession>A0A132AK49</accession>
<comment type="subcellular location">
    <subcellularLocation>
        <location evidence="1 12">Endoplasmic reticulum membrane</location>
        <topology evidence="1 12">Single-pass type II membrane protein</topology>
    </subcellularLocation>
</comment>
<dbReference type="InterPro" id="IPR012341">
    <property type="entry name" value="6hp_glycosidase-like_sf"/>
</dbReference>
<dbReference type="PANTHER" id="PTHR10412:SF11">
    <property type="entry name" value="MANNOSYL-OLIGOSACCHARIDE GLUCOSIDASE"/>
    <property type="match status" value="1"/>
</dbReference>
<keyword evidence="9" id="KW-0325">Glycoprotein</keyword>
<keyword evidence="4 12" id="KW-0378">Hydrolase</keyword>
<dbReference type="EMBL" id="JXLN01016985">
    <property type="protein sequence ID" value="KPM11354.1"/>
    <property type="molecule type" value="Genomic_DNA"/>
</dbReference>